<dbReference type="KEGG" id="cgk:CGERO_01880"/>
<feature type="transmembrane region" description="Helical" evidence="10">
    <location>
        <begin position="6"/>
        <end position="26"/>
    </location>
</feature>
<dbReference type="GO" id="GO:0015379">
    <property type="term" value="F:potassium:chloride symporter activity"/>
    <property type="evidence" value="ECO:0007669"/>
    <property type="project" value="InterPro"/>
</dbReference>
<evidence type="ECO:0000256" key="7">
    <source>
        <dbReference type="ARBA" id="ARBA00022989"/>
    </source>
</evidence>
<evidence type="ECO:0000256" key="4">
    <source>
        <dbReference type="ARBA" id="ARBA00022538"/>
    </source>
</evidence>
<feature type="transmembrane region" description="Helical" evidence="10">
    <location>
        <begin position="184"/>
        <end position="205"/>
    </location>
</feature>
<reference evidence="11 12" key="1">
    <citation type="submission" date="2018-11" db="EMBL/GenBank/DDBJ databases">
        <authorList>
            <person name="Kleinhagauer T."/>
            <person name="Glaeser S.P."/>
            <person name="Spergser J."/>
            <person name="Ruckert C."/>
            <person name="Kaempfer P."/>
            <person name="Busse H.-J."/>
        </authorList>
    </citation>
    <scope>NUCLEOTIDE SEQUENCE [LARGE SCALE GENOMIC DNA]</scope>
    <source>
        <strain evidence="11 12">W8</strain>
    </source>
</reference>
<feature type="transmembrane region" description="Helical" evidence="10">
    <location>
        <begin position="225"/>
        <end position="247"/>
    </location>
</feature>
<evidence type="ECO:0000256" key="8">
    <source>
        <dbReference type="ARBA" id="ARBA00023065"/>
    </source>
</evidence>
<gene>
    <name evidence="11" type="primary">ktrB</name>
    <name evidence="11" type="ORF">CGERO_01880</name>
</gene>
<dbReference type="AlphaFoldDB" id="A0A3G6IY66"/>
<dbReference type="NCBIfam" id="TIGR00933">
    <property type="entry name" value="2a38"/>
    <property type="match status" value="1"/>
</dbReference>
<protein>
    <submittedName>
        <fullName evidence="11">Ktr system potassium uptake protein B</fullName>
    </submittedName>
</protein>
<comment type="subcellular location">
    <subcellularLocation>
        <location evidence="1">Cell membrane</location>
        <topology evidence="1">Multi-pass membrane protein</topology>
    </subcellularLocation>
</comment>
<dbReference type="PANTHER" id="PTHR32024:SF1">
    <property type="entry name" value="KTR SYSTEM POTASSIUM UPTAKE PROTEIN B"/>
    <property type="match status" value="1"/>
</dbReference>
<dbReference type="RefSeq" id="WP_123933211.1">
    <property type="nucleotide sequence ID" value="NZ_CP033897.1"/>
</dbReference>
<evidence type="ECO:0000256" key="9">
    <source>
        <dbReference type="ARBA" id="ARBA00023136"/>
    </source>
</evidence>
<evidence type="ECO:0000256" key="1">
    <source>
        <dbReference type="ARBA" id="ARBA00004651"/>
    </source>
</evidence>
<dbReference type="InterPro" id="IPR003445">
    <property type="entry name" value="Cat_transpt"/>
</dbReference>
<proteinExistence type="predicted"/>
<keyword evidence="2" id="KW-0813">Transport</keyword>
<dbReference type="OrthoDB" id="9810952at2"/>
<dbReference type="EMBL" id="CP033897">
    <property type="protein sequence ID" value="AZA10709.1"/>
    <property type="molecule type" value="Genomic_DNA"/>
</dbReference>
<evidence type="ECO:0000256" key="6">
    <source>
        <dbReference type="ARBA" id="ARBA00022958"/>
    </source>
</evidence>
<dbReference type="InterPro" id="IPR004772">
    <property type="entry name" value="TrkH"/>
</dbReference>
<keyword evidence="5 10" id="KW-0812">Transmembrane</keyword>
<feature type="transmembrane region" description="Helical" evidence="10">
    <location>
        <begin position="38"/>
        <end position="57"/>
    </location>
</feature>
<evidence type="ECO:0000256" key="2">
    <source>
        <dbReference type="ARBA" id="ARBA00022448"/>
    </source>
</evidence>
<feature type="transmembrane region" description="Helical" evidence="10">
    <location>
        <begin position="296"/>
        <end position="327"/>
    </location>
</feature>
<keyword evidence="9 10" id="KW-0472">Membrane</keyword>
<name>A0A3G6IY66_9CORY</name>
<keyword evidence="7 10" id="KW-1133">Transmembrane helix</keyword>
<dbReference type="PANTHER" id="PTHR32024">
    <property type="entry name" value="TRK SYSTEM POTASSIUM UPTAKE PROTEIN TRKG-RELATED"/>
    <property type="match status" value="1"/>
</dbReference>
<accession>A0A3G6IY66</accession>
<keyword evidence="4" id="KW-0633">Potassium transport</keyword>
<keyword evidence="3" id="KW-1003">Cell membrane</keyword>
<evidence type="ECO:0000256" key="3">
    <source>
        <dbReference type="ARBA" id="ARBA00022475"/>
    </source>
</evidence>
<feature type="transmembrane region" description="Helical" evidence="10">
    <location>
        <begin position="69"/>
        <end position="94"/>
    </location>
</feature>
<feature type="transmembrane region" description="Helical" evidence="10">
    <location>
        <begin position="348"/>
        <end position="370"/>
    </location>
</feature>
<evidence type="ECO:0000313" key="11">
    <source>
        <dbReference type="EMBL" id="AZA10709.1"/>
    </source>
</evidence>
<evidence type="ECO:0000256" key="5">
    <source>
        <dbReference type="ARBA" id="ARBA00022692"/>
    </source>
</evidence>
<dbReference type="Pfam" id="PF02386">
    <property type="entry name" value="TrkH"/>
    <property type="match status" value="1"/>
</dbReference>
<evidence type="ECO:0000313" key="12">
    <source>
        <dbReference type="Proteomes" id="UP000271587"/>
    </source>
</evidence>
<keyword evidence="6" id="KW-0630">Potassium</keyword>
<feature type="transmembrane region" description="Helical" evidence="10">
    <location>
        <begin position="402"/>
        <end position="426"/>
    </location>
</feature>
<evidence type="ECO:0000256" key="10">
    <source>
        <dbReference type="SAM" id="Phobius"/>
    </source>
</evidence>
<dbReference type="Proteomes" id="UP000271587">
    <property type="component" value="Chromosome"/>
</dbReference>
<feature type="transmembrane region" description="Helical" evidence="10">
    <location>
        <begin position="120"/>
        <end position="139"/>
    </location>
</feature>
<keyword evidence="12" id="KW-1185">Reference proteome</keyword>
<keyword evidence="8" id="KW-0406">Ion transport</keyword>
<dbReference type="GO" id="GO:0005886">
    <property type="term" value="C:plasma membrane"/>
    <property type="evidence" value="ECO:0007669"/>
    <property type="project" value="UniProtKB-SubCell"/>
</dbReference>
<organism evidence="11 12">
    <name type="scientific">Corynebacterium gerontici</name>
    <dbReference type="NCBI Taxonomy" id="2079234"/>
    <lineage>
        <taxon>Bacteria</taxon>
        <taxon>Bacillati</taxon>
        <taxon>Actinomycetota</taxon>
        <taxon>Actinomycetes</taxon>
        <taxon>Mycobacteriales</taxon>
        <taxon>Corynebacteriaceae</taxon>
        <taxon>Corynebacterium</taxon>
    </lineage>
</organism>
<sequence length="444" mass="47359">MHKTPARLVAGSFASLILVGCLLLLLPIATVGDGGSDVVTALFTATSSVCLTGLIVVDTATYWTHFGQLVILILIQLGGLGIMTLTTFVSWVLAGRIGVRSRLNAAAEGRGRQLGEVKGLLIATISFTLAVETVVGIILTTRFRSLGYEWPAALWEGTFHSISAFNNAGFSLKSDNLVGFVGDWVIILPISFAIIIGGLGFPLLLEFYRRWRSRRRRQAPPRFSISAVFVMVGTVTLLTVGFLGTVISEWTGVLKDLDTQTKVLAAFFHSVSSRTAGFNSVDIGAMHPNTLVLTDILMFIGGGTGGTAGGMKITTMAVILAVMVAEVRGDEHVLVHKRRIPNRSVRQAIAVTVMAGLLVVSAIMVIMLVAPQFDPMRVSFEVVSAFGTVGLSTGITGDLPEVAQLVIVVLMFAGRIGPVSLVSALASRDSKRLYCFPDERPLIG</sequence>
<dbReference type="PROSITE" id="PS51257">
    <property type="entry name" value="PROKAR_LIPOPROTEIN"/>
    <property type="match status" value="1"/>
</dbReference>